<evidence type="ECO:0000256" key="1">
    <source>
        <dbReference type="SAM" id="MobiDB-lite"/>
    </source>
</evidence>
<comment type="caution">
    <text evidence="2">The sequence shown here is derived from an EMBL/GenBank/DDBJ whole genome shotgun (WGS) entry which is preliminary data.</text>
</comment>
<proteinExistence type="predicted"/>
<sequence>MQYNDQEMEYLPAHSRNNNNSNMMWSNAATNQNPYPSMNKMESTNSDDGDYDVEADEAEYGEEVNYPYGEDHGQDHHHNTNIHDNIDDISREGSDVSSAEKYADRNSDPGVHVSEQNYSLPYMPTAGGGVPPNHNAGMMHGMNTNLYPGMKHGNAVAMPSGAESVSLGTATQTHEVQMPMLLSTFKPATGCTNASDFVVRCFVARLRSGITVVKHGRARWCKSRLRVLHVHPDGRSLSWKPALGEPSSGKRPPKLDLTTCKEVRHAWSPDPDNPMFTGTPILRQKCEAANAHKSFALIFPKRTVDITAVTADQCKVLMEGFSALCFRLQVAQNVAAATGGPQQKGEKKEDNEGSTTASVTLTNSSAPMNSPGKQLGGKKRR</sequence>
<dbReference type="AlphaFoldDB" id="A0ABD3PC01"/>
<protein>
    <submittedName>
        <fullName evidence="2">Uncharacterized protein</fullName>
    </submittedName>
</protein>
<organism evidence="2 3">
    <name type="scientific">Cyclotella cryptica</name>
    <dbReference type="NCBI Taxonomy" id="29204"/>
    <lineage>
        <taxon>Eukaryota</taxon>
        <taxon>Sar</taxon>
        <taxon>Stramenopiles</taxon>
        <taxon>Ochrophyta</taxon>
        <taxon>Bacillariophyta</taxon>
        <taxon>Coscinodiscophyceae</taxon>
        <taxon>Thalassiosirophycidae</taxon>
        <taxon>Stephanodiscales</taxon>
        <taxon>Stephanodiscaceae</taxon>
        <taxon>Cyclotella</taxon>
    </lineage>
</organism>
<feature type="compositionally biased region" description="Polar residues" evidence="1">
    <location>
        <begin position="32"/>
        <end position="44"/>
    </location>
</feature>
<dbReference type="Gene3D" id="2.30.29.30">
    <property type="entry name" value="Pleckstrin-homology domain (PH domain)/Phosphotyrosine-binding domain (PTB)"/>
    <property type="match status" value="1"/>
</dbReference>
<reference evidence="2 3" key="1">
    <citation type="journal article" date="2020" name="G3 (Bethesda)">
        <title>Improved Reference Genome for Cyclotella cryptica CCMP332, a Model for Cell Wall Morphogenesis, Salinity Adaptation, and Lipid Production in Diatoms (Bacillariophyta).</title>
        <authorList>
            <person name="Roberts W.R."/>
            <person name="Downey K.M."/>
            <person name="Ruck E.C."/>
            <person name="Traller J.C."/>
            <person name="Alverson A.J."/>
        </authorList>
    </citation>
    <scope>NUCLEOTIDE SEQUENCE [LARGE SCALE GENOMIC DNA]</scope>
    <source>
        <strain evidence="2 3">CCMP332</strain>
    </source>
</reference>
<accession>A0ABD3PC01</accession>
<evidence type="ECO:0000313" key="3">
    <source>
        <dbReference type="Proteomes" id="UP001516023"/>
    </source>
</evidence>
<dbReference type="InterPro" id="IPR011993">
    <property type="entry name" value="PH-like_dom_sf"/>
</dbReference>
<keyword evidence="3" id="KW-1185">Reference proteome</keyword>
<dbReference type="EMBL" id="JABMIG020000217">
    <property type="protein sequence ID" value="KAL3785306.1"/>
    <property type="molecule type" value="Genomic_DNA"/>
</dbReference>
<feature type="compositionally biased region" description="Polar residues" evidence="1">
    <location>
        <begin position="353"/>
        <end position="372"/>
    </location>
</feature>
<feature type="region of interest" description="Disordered" evidence="1">
    <location>
        <begin position="87"/>
        <end position="111"/>
    </location>
</feature>
<dbReference type="Proteomes" id="UP001516023">
    <property type="component" value="Unassembled WGS sequence"/>
</dbReference>
<evidence type="ECO:0000313" key="2">
    <source>
        <dbReference type="EMBL" id="KAL3785306.1"/>
    </source>
</evidence>
<name>A0ABD3PC01_9STRA</name>
<feature type="region of interest" description="Disordered" evidence="1">
    <location>
        <begin position="13"/>
        <end position="49"/>
    </location>
</feature>
<gene>
    <name evidence="2" type="ORF">HJC23_008870</name>
</gene>
<feature type="region of interest" description="Disordered" evidence="1">
    <location>
        <begin position="337"/>
        <end position="381"/>
    </location>
</feature>
<feature type="compositionally biased region" description="Low complexity" evidence="1">
    <location>
        <begin position="17"/>
        <end position="31"/>
    </location>
</feature>